<accession>A0ABY6Q785</accession>
<sequence length="105" mass="11336">MADASTSLWLIASFIGLWLGFRLSHSMHEGAADSRAPNTARALVTTYCLSITTILVEVATTDSLPSSIQISCLLIAAVTAIMQLLQIWTEKPMPGKDCQGRDIVE</sequence>
<reference evidence="2 3" key="1">
    <citation type="submission" date="2019-02" db="EMBL/GenBank/DDBJ databases">
        <title>Halieaceae_genomes.</title>
        <authorList>
            <person name="Li S.-H."/>
        </authorList>
    </citation>
    <scope>NUCLEOTIDE SEQUENCE [LARGE SCALE GENOMIC DNA]</scope>
    <source>
        <strain evidence="2 3">JH123</strain>
    </source>
</reference>
<evidence type="ECO:0000313" key="2">
    <source>
        <dbReference type="EMBL" id="UZP74770.1"/>
    </source>
</evidence>
<organism evidence="2 3">
    <name type="scientific">Candidatus Paraluminiphilus aquimaris</name>
    <dbReference type="NCBI Taxonomy" id="2518994"/>
    <lineage>
        <taxon>Bacteria</taxon>
        <taxon>Pseudomonadati</taxon>
        <taxon>Pseudomonadota</taxon>
        <taxon>Gammaproteobacteria</taxon>
        <taxon>Cellvibrionales</taxon>
        <taxon>Halieaceae</taxon>
        <taxon>Candidatus Paraluminiphilus</taxon>
    </lineage>
</organism>
<keyword evidence="1" id="KW-1133">Transmembrane helix</keyword>
<feature type="transmembrane region" description="Helical" evidence="1">
    <location>
        <begin position="6"/>
        <end position="21"/>
    </location>
</feature>
<dbReference type="EMBL" id="CP036501">
    <property type="protein sequence ID" value="UZP74770.1"/>
    <property type="molecule type" value="Genomic_DNA"/>
</dbReference>
<keyword evidence="1" id="KW-0472">Membrane</keyword>
<name>A0ABY6Q785_9GAMM</name>
<feature type="transmembrane region" description="Helical" evidence="1">
    <location>
        <begin position="42"/>
        <end position="60"/>
    </location>
</feature>
<proteinExistence type="predicted"/>
<keyword evidence="1" id="KW-0812">Transmembrane</keyword>
<keyword evidence="3" id="KW-1185">Reference proteome</keyword>
<evidence type="ECO:0000313" key="3">
    <source>
        <dbReference type="Proteomes" id="UP001317963"/>
    </source>
</evidence>
<dbReference type="RefSeq" id="WP_279241229.1">
    <property type="nucleotide sequence ID" value="NZ_CP036501.1"/>
</dbReference>
<gene>
    <name evidence="2" type="ORF">E0F26_08485</name>
</gene>
<protein>
    <submittedName>
        <fullName evidence="2">Uncharacterized protein</fullName>
    </submittedName>
</protein>
<feature type="transmembrane region" description="Helical" evidence="1">
    <location>
        <begin position="66"/>
        <end position="85"/>
    </location>
</feature>
<evidence type="ECO:0000256" key="1">
    <source>
        <dbReference type="SAM" id="Phobius"/>
    </source>
</evidence>
<dbReference type="Proteomes" id="UP001317963">
    <property type="component" value="Chromosome"/>
</dbReference>